<accession>A0A0F2M4F8</accession>
<feature type="compositionally biased region" description="Basic and acidic residues" evidence="1">
    <location>
        <begin position="10"/>
        <end position="24"/>
    </location>
</feature>
<dbReference type="GeneID" id="27666797"/>
<protein>
    <submittedName>
        <fullName evidence="2">Uncharacterized protein</fullName>
    </submittedName>
</protein>
<name>A0A0F2M4F8_SPOSC</name>
<dbReference type="EMBL" id="AXCR01000010">
    <property type="protein sequence ID" value="KJR83061.1"/>
    <property type="molecule type" value="Genomic_DNA"/>
</dbReference>
<dbReference type="AlphaFoldDB" id="A0A0F2M4F8"/>
<feature type="compositionally biased region" description="Basic and acidic residues" evidence="1">
    <location>
        <begin position="63"/>
        <end position="78"/>
    </location>
</feature>
<dbReference type="VEuPathDB" id="FungiDB:SPSK_04723"/>
<evidence type="ECO:0000313" key="3">
    <source>
        <dbReference type="Proteomes" id="UP000033710"/>
    </source>
</evidence>
<dbReference type="Proteomes" id="UP000033710">
    <property type="component" value="Unassembled WGS sequence"/>
</dbReference>
<feature type="region of interest" description="Disordered" evidence="1">
    <location>
        <begin position="1"/>
        <end position="78"/>
    </location>
</feature>
<reference evidence="2 3" key="2">
    <citation type="journal article" date="2015" name="Eukaryot. Cell">
        <title>Asexual propagation of a virulent clone complex in a human and feline outbreak of sporotrichosis.</title>
        <authorList>
            <person name="Teixeira Mde M."/>
            <person name="Rodrigues A.M."/>
            <person name="Tsui C.K."/>
            <person name="de Almeida L.G."/>
            <person name="Van Diepeningen A.D."/>
            <person name="van den Ende B.G."/>
            <person name="Fernandes G.F."/>
            <person name="Kano R."/>
            <person name="Hamelin R.C."/>
            <person name="Lopes-Bezerra L.M."/>
            <person name="Vasconcelos A.T."/>
            <person name="de Hoog S."/>
            <person name="de Camargo Z.P."/>
            <person name="Felipe M.S."/>
        </authorList>
    </citation>
    <scope>NUCLEOTIDE SEQUENCE [LARGE SCALE GENOMIC DNA]</scope>
    <source>
        <strain evidence="2 3">1099-18</strain>
    </source>
</reference>
<dbReference type="KEGG" id="ssck:SPSK_04723"/>
<proteinExistence type="predicted"/>
<sequence>MDADPPQASNEDKSTSHIGSEESGKSGVLAGSFCIEAQTNSTAPAPEKAGKAGQSQVRQGYRKRGDGARELRLRRSPE</sequence>
<dbReference type="RefSeq" id="XP_016585737.1">
    <property type="nucleotide sequence ID" value="XM_016731520.1"/>
</dbReference>
<gene>
    <name evidence="2" type="ORF">SPSK_04723</name>
</gene>
<comment type="caution">
    <text evidence="2">The sequence shown here is derived from an EMBL/GenBank/DDBJ whole genome shotgun (WGS) entry which is preliminary data.</text>
</comment>
<evidence type="ECO:0000256" key="1">
    <source>
        <dbReference type="SAM" id="MobiDB-lite"/>
    </source>
</evidence>
<evidence type="ECO:0000313" key="2">
    <source>
        <dbReference type="EMBL" id="KJR83061.1"/>
    </source>
</evidence>
<reference evidence="2 3" key="1">
    <citation type="journal article" date="2014" name="BMC Genomics">
        <title>Comparative genomics of the major fungal agents of human and animal Sporotrichosis: Sporothrix schenckii and Sporothrix brasiliensis.</title>
        <authorList>
            <person name="Teixeira M.M."/>
            <person name="de Almeida L.G."/>
            <person name="Kubitschek-Barreira P."/>
            <person name="Alves F.L."/>
            <person name="Kioshima E.S."/>
            <person name="Abadio A.K."/>
            <person name="Fernandes L."/>
            <person name="Derengowski L.S."/>
            <person name="Ferreira K.S."/>
            <person name="Souza R.C."/>
            <person name="Ruiz J.C."/>
            <person name="de Andrade N.C."/>
            <person name="Paes H.C."/>
            <person name="Nicola A.M."/>
            <person name="Albuquerque P."/>
            <person name="Gerber A.L."/>
            <person name="Martins V.P."/>
            <person name="Peconick L.D."/>
            <person name="Neto A.V."/>
            <person name="Chaucanez C.B."/>
            <person name="Silva P.A."/>
            <person name="Cunha O.L."/>
            <person name="de Oliveira F.F."/>
            <person name="dos Santos T.C."/>
            <person name="Barros A.L."/>
            <person name="Soares M.A."/>
            <person name="de Oliveira L.M."/>
            <person name="Marini M.M."/>
            <person name="Villalobos-Duno H."/>
            <person name="Cunha M.M."/>
            <person name="de Hoog S."/>
            <person name="da Silveira J.F."/>
            <person name="Henrissat B."/>
            <person name="Nino-Vega G.A."/>
            <person name="Cisalpino P.S."/>
            <person name="Mora-Montes H.M."/>
            <person name="Almeida S.R."/>
            <person name="Stajich J.E."/>
            <person name="Lopes-Bezerra L.M."/>
            <person name="Vasconcelos A.T."/>
            <person name="Felipe M.S."/>
        </authorList>
    </citation>
    <scope>NUCLEOTIDE SEQUENCE [LARGE SCALE GENOMIC DNA]</scope>
    <source>
        <strain evidence="2 3">1099-18</strain>
    </source>
</reference>
<organism evidence="2 3">
    <name type="scientific">Sporothrix schenckii 1099-18</name>
    <dbReference type="NCBI Taxonomy" id="1397361"/>
    <lineage>
        <taxon>Eukaryota</taxon>
        <taxon>Fungi</taxon>
        <taxon>Dikarya</taxon>
        <taxon>Ascomycota</taxon>
        <taxon>Pezizomycotina</taxon>
        <taxon>Sordariomycetes</taxon>
        <taxon>Sordariomycetidae</taxon>
        <taxon>Ophiostomatales</taxon>
        <taxon>Ophiostomataceae</taxon>
        <taxon>Sporothrix</taxon>
    </lineage>
</organism>